<dbReference type="Proteomes" id="UP000325558">
    <property type="component" value="Unassembled WGS sequence"/>
</dbReference>
<feature type="signal peptide" evidence="2">
    <location>
        <begin position="1"/>
        <end position="16"/>
    </location>
</feature>
<dbReference type="OrthoDB" id="4927169at2759"/>
<feature type="region of interest" description="Disordered" evidence="1">
    <location>
        <begin position="119"/>
        <end position="145"/>
    </location>
</feature>
<evidence type="ECO:0000256" key="2">
    <source>
        <dbReference type="SAM" id="SignalP"/>
    </source>
</evidence>
<feature type="compositionally biased region" description="Low complexity" evidence="1">
    <location>
        <begin position="180"/>
        <end position="195"/>
    </location>
</feature>
<dbReference type="EMBL" id="ML737443">
    <property type="protein sequence ID" value="KAE8334118.1"/>
    <property type="molecule type" value="Genomic_DNA"/>
</dbReference>
<name>A0A5N6XMM2_9EURO</name>
<feature type="compositionally biased region" description="Basic and acidic residues" evidence="1">
    <location>
        <begin position="164"/>
        <end position="179"/>
    </location>
</feature>
<feature type="compositionally biased region" description="Basic and acidic residues" evidence="1">
    <location>
        <begin position="200"/>
        <end position="217"/>
    </location>
</feature>
<evidence type="ECO:0000313" key="3">
    <source>
        <dbReference type="EMBL" id="KAE8334118.1"/>
    </source>
</evidence>
<gene>
    <name evidence="3" type="ORF">BDV24DRAFT_170564</name>
</gene>
<keyword evidence="2" id="KW-0732">Signal</keyword>
<feature type="chain" id="PRO_5024946023" evidence="2">
    <location>
        <begin position="17"/>
        <end position="217"/>
    </location>
</feature>
<reference evidence="3" key="1">
    <citation type="submission" date="2019-04" db="EMBL/GenBank/DDBJ databases">
        <title>Friends and foes A comparative genomics study of 23 Aspergillus species from section Flavi.</title>
        <authorList>
            <consortium name="DOE Joint Genome Institute"/>
            <person name="Kjaerbolling I."/>
            <person name="Vesth T."/>
            <person name="Frisvad J.C."/>
            <person name="Nybo J.L."/>
            <person name="Theobald S."/>
            <person name="Kildgaard S."/>
            <person name="Isbrandt T."/>
            <person name="Kuo A."/>
            <person name="Sato A."/>
            <person name="Lyhne E.K."/>
            <person name="Kogle M.E."/>
            <person name="Wiebenga A."/>
            <person name="Kun R.S."/>
            <person name="Lubbers R.J."/>
            <person name="Makela M.R."/>
            <person name="Barry K."/>
            <person name="Chovatia M."/>
            <person name="Clum A."/>
            <person name="Daum C."/>
            <person name="Haridas S."/>
            <person name="He G."/>
            <person name="LaButti K."/>
            <person name="Lipzen A."/>
            <person name="Mondo S."/>
            <person name="Riley R."/>
            <person name="Salamov A."/>
            <person name="Simmons B.A."/>
            <person name="Magnuson J.K."/>
            <person name="Henrissat B."/>
            <person name="Mortensen U.H."/>
            <person name="Larsen T.O."/>
            <person name="Devries R.P."/>
            <person name="Grigoriev I.V."/>
            <person name="Machida M."/>
            <person name="Baker S.E."/>
            <person name="Andersen M.R."/>
        </authorList>
    </citation>
    <scope>NUCLEOTIDE SEQUENCE</scope>
    <source>
        <strain evidence="3">CBS 117612</strain>
    </source>
</reference>
<feature type="region of interest" description="Disordered" evidence="1">
    <location>
        <begin position="160"/>
        <end position="217"/>
    </location>
</feature>
<protein>
    <submittedName>
        <fullName evidence="3">Uncharacterized protein</fullName>
    </submittedName>
</protein>
<dbReference type="AlphaFoldDB" id="A0A5N6XMM2"/>
<evidence type="ECO:0000256" key="1">
    <source>
        <dbReference type="SAM" id="MobiDB-lite"/>
    </source>
</evidence>
<feature type="compositionally biased region" description="Basic and acidic residues" evidence="1">
    <location>
        <begin position="129"/>
        <end position="145"/>
    </location>
</feature>
<proteinExistence type="predicted"/>
<accession>A0A5N6XMM2</accession>
<organism evidence="3">
    <name type="scientific">Aspergillus arachidicola</name>
    <dbReference type="NCBI Taxonomy" id="656916"/>
    <lineage>
        <taxon>Eukaryota</taxon>
        <taxon>Fungi</taxon>
        <taxon>Dikarya</taxon>
        <taxon>Ascomycota</taxon>
        <taxon>Pezizomycotina</taxon>
        <taxon>Eurotiomycetes</taxon>
        <taxon>Eurotiomycetidae</taxon>
        <taxon>Eurotiales</taxon>
        <taxon>Aspergillaceae</taxon>
        <taxon>Aspergillus</taxon>
        <taxon>Aspergillus subgen. Circumdati</taxon>
    </lineage>
</organism>
<sequence>MRYSLVAAVLVSAAQALPLIPASETIKGHQEASLTHYMTSDVGHRLLKPAKFEERDVPTEYMNDPRVGTYVPSDLRDQYTERYVYEYPTWKPYLQDKKTGHIVKLTDAANLPPAATAPTLVVPQAAGPRWKEPDSSKCRDNKSRSEDCLGTQQYCALGASSVKDGAKREKARKDCEASRGGRPSGATTTGGSSTAVYPAKESKQAKPDIDAYDRIPI</sequence>